<dbReference type="Proteomes" id="UP001141422">
    <property type="component" value="Unassembled WGS sequence"/>
</dbReference>
<protein>
    <submittedName>
        <fullName evidence="1">Uncharacterized protein</fullName>
    </submittedName>
</protein>
<dbReference type="RefSeq" id="WP_268925818.1">
    <property type="nucleotide sequence ID" value="NZ_JAPTGB010000047.1"/>
</dbReference>
<comment type="caution">
    <text evidence="1">The sequence shown here is derived from an EMBL/GenBank/DDBJ whole genome shotgun (WGS) entry which is preliminary data.</text>
</comment>
<name>A0ABT4IIQ6_9EURY</name>
<sequence length="133" mass="15411">MDRTGFSFFLIIHFRMNRLEKNSSEHPRSSVTGIKKFTTPKKIFFVCRDEKNIFSVDMQRKNSVKNISDICLRYRIILPGVCRSDIRFASPEREQQNSSFIRFHESGDAHDLLGCGIRVMSVHSSATDAHKRT</sequence>
<evidence type="ECO:0000313" key="1">
    <source>
        <dbReference type="EMBL" id="MCZ0861623.1"/>
    </source>
</evidence>
<organism evidence="1 2">
    <name type="scientific">Methanocorpusculum petauri</name>
    <dbReference type="NCBI Taxonomy" id="3002863"/>
    <lineage>
        <taxon>Archaea</taxon>
        <taxon>Methanobacteriati</taxon>
        <taxon>Methanobacteriota</taxon>
        <taxon>Stenosarchaea group</taxon>
        <taxon>Methanomicrobia</taxon>
        <taxon>Methanomicrobiales</taxon>
        <taxon>Methanocorpusculaceae</taxon>
        <taxon>Methanocorpusculum</taxon>
    </lineage>
</organism>
<evidence type="ECO:0000313" key="2">
    <source>
        <dbReference type="Proteomes" id="UP001141422"/>
    </source>
</evidence>
<proteinExistence type="predicted"/>
<keyword evidence="2" id="KW-1185">Reference proteome</keyword>
<accession>A0ABT4IIQ6</accession>
<gene>
    <name evidence="1" type="ORF">O0S10_10425</name>
</gene>
<reference evidence="1" key="1">
    <citation type="submission" date="2022-12" db="EMBL/GenBank/DDBJ databases">
        <title>Isolation and characterisation of novel Methanocorpusculum spp. from native Australian herbivores indicates the genus is ancestrally host-associated.</title>
        <authorList>
            <person name="Volmer J.G."/>
            <person name="Soo R.M."/>
            <person name="Evans P.N."/>
            <person name="Hoedt E.C."/>
            <person name="Astorga Alsina A.L."/>
            <person name="Woodcroft B.J."/>
            <person name="Tyson G.W."/>
            <person name="Hugenholtz P."/>
            <person name="Morrison M."/>
        </authorList>
    </citation>
    <scope>NUCLEOTIDE SEQUENCE</scope>
    <source>
        <strain evidence="1">MG</strain>
    </source>
</reference>
<dbReference type="EMBL" id="JAPTGB010000047">
    <property type="protein sequence ID" value="MCZ0861623.1"/>
    <property type="molecule type" value="Genomic_DNA"/>
</dbReference>